<evidence type="ECO:0000256" key="5">
    <source>
        <dbReference type="ARBA" id="ARBA00022824"/>
    </source>
</evidence>
<dbReference type="InterPro" id="IPR049625">
    <property type="entry name" value="Glyco_transf_61_cat"/>
</dbReference>
<evidence type="ECO:0000259" key="11">
    <source>
        <dbReference type="Pfam" id="PF04577"/>
    </source>
</evidence>
<protein>
    <recommendedName>
        <fullName evidence="7">EGF domain-specific O-linked N-acetylglucosamine transferase</fullName>
        <ecNumber evidence="1">2.4.1.255</ecNumber>
    </recommendedName>
    <alternativeName>
        <fullName evidence="8">Extracellular O-linked N-acetylglucosamine transferase</fullName>
    </alternativeName>
</protein>
<dbReference type="EMBL" id="JARKHS020035592">
    <property type="protein sequence ID" value="KAK8757084.1"/>
    <property type="molecule type" value="Genomic_DNA"/>
</dbReference>
<proteinExistence type="predicted"/>
<keyword evidence="3" id="KW-0808">Transferase</keyword>
<comment type="catalytic activity">
    <reaction evidence="9">
        <text>L-seryl-[protein] + UDP-N-acetyl-alpha-D-glucosamine = 3-O-(N-acetyl-beta-D-glucosaminyl)-L-seryl-[protein] + UDP + H(+)</text>
        <dbReference type="Rhea" id="RHEA:48904"/>
        <dbReference type="Rhea" id="RHEA-COMP:9863"/>
        <dbReference type="Rhea" id="RHEA-COMP:12251"/>
        <dbReference type="ChEBI" id="CHEBI:15378"/>
        <dbReference type="ChEBI" id="CHEBI:29999"/>
        <dbReference type="ChEBI" id="CHEBI:57705"/>
        <dbReference type="ChEBI" id="CHEBI:58223"/>
        <dbReference type="ChEBI" id="CHEBI:90838"/>
        <dbReference type="EC" id="2.4.1.255"/>
    </reaction>
</comment>
<keyword evidence="5" id="KW-0256">Endoplasmic reticulum</keyword>
<gene>
    <name evidence="12" type="ORF">V5799_000213</name>
</gene>
<evidence type="ECO:0000313" key="13">
    <source>
        <dbReference type="Proteomes" id="UP001321473"/>
    </source>
</evidence>
<dbReference type="AlphaFoldDB" id="A0AAQ4D3P4"/>
<evidence type="ECO:0000256" key="6">
    <source>
        <dbReference type="ARBA" id="ARBA00023180"/>
    </source>
</evidence>
<accession>A0AAQ4D3P4</accession>
<evidence type="ECO:0000256" key="7">
    <source>
        <dbReference type="ARBA" id="ARBA00040944"/>
    </source>
</evidence>
<keyword evidence="13" id="KW-1185">Reference proteome</keyword>
<keyword evidence="4" id="KW-0732">Signal</keyword>
<dbReference type="GO" id="GO:0097363">
    <property type="term" value="F:protein O-acetylglucosaminyltransferase activity"/>
    <property type="evidence" value="ECO:0007669"/>
    <property type="project" value="UniProtKB-EC"/>
</dbReference>
<dbReference type="GO" id="GO:0005788">
    <property type="term" value="C:endoplasmic reticulum lumen"/>
    <property type="evidence" value="ECO:0007669"/>
    <property type="project" value="TreeGrafter"/>
</dbReference>
<dbReference type="PANTHER" id="PTHR20961:SF148">
    <property type="entry name" value="EGF DOMAIN-SPECIFIC O-LINKED N-ACETYLGLUCOSAMINE TRANSFERASE"/>
    <property type="match status" value="1"/>
</dbReference>
<feature type="domain" description="Glycosyltransferase 61 catalytic" evidence="11">
    <location>
        <begin position="7"/>
        <end position="81"/>
    </location>
</feature>
<evidence type="ECO:0000256" key="1">
    <source>
        <dbReference type="ARBA" id="ARBA00011970"/>
    </source>
</evidence>
<sequence>MQDGDVRVTLLSRGTKHRRILNEEELLAAARKLPGVTVQRVQFNHAIEFRHQIEVMANTDVLIGMHGAGLTHVLFQPDWAVLFEIFNCEDPVCYKDLARLRGVKYITWEDDAKLRPEDEGHHPTLGAHAKFTNYHFDSDEFIRLLSKAINHVRKARSLAVSKAPSGSSREEHTHDEM</sequence>
<comment type="catalytic activity">
    <reaction evidence="10">
        <text>L-threonyl-[protein] + UDP-N-acetyl-alpha-D-glucosamine = 3-O-(N-acetyl-beta-D-glucosaminyl)-L-threonyl-[protein] + UDP + H(+)</text>
        <dbReference type="Rhea" id="RHEA:48908"/>
        <dbReference type="Rhea" id="RHEA-COMP:11060"/>
        <dbReference type="Rhea" id="RHEA-COMP:12252"/>
        <dbReference type="ChEBI" id="CHEBI:15378"/>
        <dbReference type="ChEBI" id="CHEBI:30013"/>
        <dbReference type="ChEBI" id="CHEBI:57705"/>
        <dbReference type="ChEBI" id="CHEBI:58223"/>
        <dbReference type="ChEBI" id="CHEBI:90840"/>
        <dbReference type="EC" id="2.4.1.255"/>
    </reaction>
</comment>
<evidence type="ECO:0000313" key="12">
    <source>
        <dbReference type="EMBL" id="KAK8757084.1"/>
    </source>
</evidence>
<reference evidence="12 13" key="1">
    <citation type="journal article" date="2023" name="Arcadia Sci">
        <title>De novo assembly of a long-read Amblyomma americanum tick genome.</title>
        <authorList>
            <person name="Chou S."/>
            <person name="Poskanzer K.E."/>
            <person name="Rollins M."/>
            <person name="Thuy-Boun P.S."/>
        </authorList>
    </citation>
    <scope>NUCLEOTIDE SEQUENCE [LARGE SCALE GENOMIC DNA]</scope>
    <source>
        <strain evidence="12">F_SG_1</strain>
        <tissue evidence="12">Salivary glands</tissue>
    </source>
</reference>
<organism evidence="12 13">
    <name type="scientific">Amblyomma americanum</name>
    <name type="common">Lone star tick</name>
    <dbReference type="NCBI Taxonomy" id="6943"/>
    <lineage>
        <taxon>Eukaryota</taxon>
        <taxon>Metazoa</taxon>
        <taxon>Ecdysozoa</taxon>
        <taxon>Arthropoda</taxon>
        <taxon>Chelicerata</taxon>
        <taxon>Arachnida</taxon>
        <taxon>Acari</taxon>
        <taxon>Parasitiformes</taxon>
        <taxon>Ixodida</taxon>
        <taxon>Ixodoidea</taxon>
        <taxon>Ixodidae</taxon>
        <taxon>Amblyomminae</taxon>
        <taxon>Amblyomma</taxon>
    </lineage>
</organism>
<evidence type="ECO:0000256" key="9">
    <source>
        <dbReference type="ARBA" id="ARBA00048317"/>
    </source>
</evidence>
<comment type="caution">
    <text evidence="12">The sequence shown here is derived from an EMBL/GenBank/DDBJ whole genome shotgun (WGS) entry which is preliminary data.</text>
</comment>
<keyword evidence="2" id="KW-0328">Glycosyltransferase</keyword>
<name>A0AAQ4D3P4_AMBAM</name>
<dbReference type="InterPro" id="IPR007657">
    <property type="entry name" value="Glycosyltransferase_61"/>
</dbReference>
<evidence type="ECO:0000256" key="8">
    <source>
        <dbReference type="ARBA" id="ARBA00042574"/>
    </source>
</evidence>
<dbReference type="PANTHER" id="PTHR20961">
    <property type="entry name" value="GLYCOSYLTRANSFERASE"/>
    <property type="match status" value="1"/>
</dbReference>
<dbReference type="Proteomes" id="UP001321473">
    <property type="component" value="Unassembled WGS sequence"/>
</dbReference>
<evidence type="ECO:0000256" key="2">
    <source>
        <dbReference type="ARBA" id="ARBA00022676"/>
    </source>
</evidence>
<evidence type="ECO:0000256" key="10">
    <source>
        <dbReference type="ARBA" id="ARBA00049432"/>
    </source>
</evidence>
<evidence type="ECO:0000256" key="3">
    <source>
        <dbReference type="ARBA" id="ARBA00022679"/>
    </source>
</evidence>
<evidence type="ECO:0000256" key="4">
    <source>
        <dbReference type="ARBA" id="ARBA00022729"/>
    </source>
</evidence>
<keyword evidence="6" id="KW-0325">Glycoprotein</keyword>
<dbReference type="EC" id="2.4.1.255" evidence="1"/>
<dbReference type="Pfam" id="PF04577">
    <property type="entry name" value="Glyco_transf_61"/>
    <property type="match status" value="1"/>
</dbReference>